<dbReference type="InterPro" id="IPR029041">
    <property type="entry name" value="FAD-linked_oxidoreductase-like"/>
</dbReference>
<comment type="cofactor">
    <cofactor evidence="1 6">
        <name>FAD</name>
        <dbReference type="ChEBI" id="CHEBI:57692"/>
    </cofactor>
</comment>
<evidence type="ECO:0000256" key="2">
    <source>
        <dbReference type="ARBA" id="ARBA00004777"/>
    </source>
</evidence>
<gene>
    <name evidence="7" type="ORF">CLV92_11566</name>
</gene>
<name>A0A2S6IDS9_9ACTN</name>
<dbReference type="Proteomes" id="UP000239485">
    <property type="component" value="Unassembled WGS sequence"/>
</dbReference>
<keyword evidence="8" id="KW-1185">Reference proteome</keyword>
<evidence type="ECO:0000256" key="6">
    <source>
        <dbReference type="RuleBase" id="RU003862"/>
    </source>
</evidence>
<dbReference type="InterPro" id="IPR003171">
    <property type="entry name" value="Mehydrof_redctse-like"/>
</dbReference>
<evidence type="ECO:0000313" key="7">
    <source>
        <dbReference type="EMBL" id="PPK92320.1"/>
    </source>
</evidence>
<dbReference type="SUPFAM" id="SSF51730">
    <property type="entry name" value="FAD-linked oxidoreductase"/>
    <property type="match status" value="1"/>
</dbReference>
<comment type="caution">
    <text evidence="7">The sequence shown here is derived from an EMBL/GenBank/DDBJ whole genome shotgun (WGS) entry which is preliminary data.</text>
</comment>
<reference evidence="7 8" key="1">
    <citation type="submission" date="2018-02" db="EMBL/GenBank/DDBJ databases">
        <title>Genomic Encyclopedia of Archaeal and Bacterial Type Strains, Phase II (KMG-II): from individual species to whole genera.</title>
        <authorList>
            <person name="Goeker M."/>
        </authorList>
    </citation>
    <scope>NUCLEOTIDE SEQUENCE [LARGE SCALE GENOMIC DNA]</scope>
    <source>
        <strain evidence="7 8">DSM 22857</strain>
    </source>
</reference>
<dbReference type="GO" id="GO:0006555">
    <property type="term" value="P:methionine metabolic process"/>
    <property type="evidence" value="ECO:0007669"/>
    <property type="project" value="InterPro"/>
</dbReference>
<evidence type="ECO:0000256" key="5">
    <source>
        <dbReference type="ARBA" id="ARBA00023002"/>
    </source>
</evidence>
<keyword evidence="3 6" id="KW-0285">Flavoprotein</keyword>
<keyword evidence="5 6" id="KW-0560">Oxidoreductase</keyword>
<evidence type="ECO:0000256" key="3">
    <source>
        <dbReference type="ARBA" id="ARBA00022630"/>
    </source>
</evidence>
<sequence>MRPDDSDADRAEARSRSRWRAFAGVLREASYEVLPLPGTDDAVLAHVSREVPLTITTTEAKGLGPTLELAERLSRAGRTAAPHLVARLVRDGAHLDDIAARLREAGVEGVFVVGGDAREAVGPYPDALALLEALAERGHRFRHVGVGGYPEGHGTLGAQVMEEALARKAPHATHVITQLCFDPGATRTWAAETARRGIHLPVRVGLPGAVSRQKLVRISAGLGLGQSARFLLKQQGMFWRFFLPRGYHPGRLLRGLAPVLGQPGSTLQGAHFFTFNELQRTEAWRRSLIERLERR</sequence>
<evidence type="ECO:0000313" key="8">
    <source>
        <dbReference type="Proteomes" id="UP000239485"/>
    </source>
</evidence>
<comment type="similarity">
    <text evidence="6">Belongs to the methylenetetrahydrofolate reductase family.</text>
</comment>
<dbReference type="RefSeq" id="WP_211291243.1">
    <property type="nucleotide sequence ID" value="NZ_PTJD01000015.1"/>
</dbReference>
<keyword evidence="4 6" id="KW-0274">FAD</keyword>
<evidence type="ECO:0000256" key="1">
    <source>
        <dbReference type="ARBA" id="ARBA00001974"/>
    </source>
</evidence>
<dbReference type="EMBL" id="PTJD01000015">
    <property type="protein sequence ID" value="PPK92320.1"/>
    <property type="molecule type" value="Genomic_DNA"/>
</dbReference>
<comment type="pathway">
    <text evidence="2 6">One-carbon metabolism; tetrahydrofolate interconversion.</text>
</comment>
<accession>A0A2S6IDS9</accession>
<dbReference type="Gene3D" id="3.20.20.220">
    <property type="match status" value="1"/>
</dbReference>
<protein>
    <recommendedName>
        <fullName evidence="6">Methylenetetrahydrofolate reductase</fullName>
    </recommendedName>
</protein>
<dbReference type="UniPathway" id="UPA00193"/>
<evidence type="ECO:0000256" key="4">
    <source>
        <dbReference type="ARBA" id="ARBA00022827"/>
    </source>
</evidence>
<dbReference type="AlphaFoldDB" id="A0A2S6IDS9"/>
<proteinExistence type="inferred from homology"/>
<organism evidence="7 8">
    <name type="scientific">Kineococcus xinjiangensis</name>
    <dbReference type="NCBI Taxonomy" id="512762"/>
    <lineage>
        <taxon>Bacteria</taxon>
        <taxon>Bacillati</taxon>
        <taxon>Actinomycetota</taxon>
        <taxon>Actinomycetes</taxon>
        <taxon>Kineosporiales</taxon>
        <taxon>Kineosporiaceae</taxon>
        <taxon>Kineococcus</taxon>
    </lineage>
</organism>
<dbReference type="GO" id="GO:0004489">
    <property type="term" value="F:methylenetetrahydrofolate reductase [NAD(P)H] activity"/>
    <property type="evidence" value="ECO:0007669"/>
    <property type="project" value="InterPro"/>
</dbReference>
<dbReference type="GO" id="GO:0035999">
    <property type="term" value="P:tetrahydrofolate interconversion"/>
    <property type="evidence" value="ECO:0007669"/>
    <property type="project" value="UniProtKB-UniPathway"/>
</dbReference>
<dbReference type="Pfam" id="PF02219">
    <property type="entry name" value="MTHFR"/>
    <property type="match status" value="1"/>
</dbReference>